<evidence type="ECO:0000313" key="5">
    <source>
        <dbReference type="Proteomes" id="UP001152797"/>
    </source>
</evidence>
<evidence type="ECO:0000256" key="2">
    <source>
        <dbReference type="SAM" id="Phobius"/>
    </source>
</evidence>
<dbReference type="EMBL" id="CAMXCT030006668">
    <property type="protein sequence ID" value="CAL4805301.1"/>
    <property type="molecule type" value="Genomic_DNA"/>
</dbReference>
<dbReference type="EMBL" id="CAMXCT010006668">
    <property type="protein sequence ID" value="CAI4017989.1"/>
    <property type="molecule type" value="Genomic_DNA"/>
</dbReference>
<comment type="caution">
    <text evidence="3">The sequence shown here is derived from an EMBL/GenBank/DDBJ whole genome shotgun (WGS) entry which is preliminary data.</text>
</comment>
<evidence type="ECO:0000313" key="3">
    <source>
        <dbReference type="EMBL" id="CAI4017989.1"/>
    </source>
</evidence>
<evidence type="ECO:0000256" key="1">
    <source>
        <dbReference type="SAM" id="MobiDB-lite"/>
    </source>
</evidence>
<sequence length="159" mass="17639">MTHYEKGSDHPSEKTGSSIHSCIELHCGSNNTCAYVQPEETDFRPGSKLQVYAEVSRRLPEGGLTSYICPSMVSLSFAGFGCQEGALLSFGLVHLVVIFFTLFLAILVELFLRRHVDVFLEVALDISSSNELAPLPSTTESGHRWRSQAPPFDDRLRYA</sequence>
<reference evidence="4" key="2">
    <citation type="submission" date="2024-04" db="EMBL/GenBank/DDBJ databases">
        <authorList>
            <person name="Chen Y."/>
            <person name="Shah S."/>
            <person name="Dougan E. K."/>
            <person name="Thang M."/>
            <person name="Chan C."/>
        </authorList>
    </citation>
    <scope>NUCLEOTIDE SEQUENCE [LARGE SCALE GENOMIC DNA]</scope>
</reference>
<keyword evidence="2" id="KW-0472">Membrane</keyword>
<feature type="region of interest" description="Disordered" evidence="1">
    <location>
        <begin position="134"/>
        <end position="159"/>
    </location>
</feature>
<name>A0A9P1GNA0_9DINO</name>
<proteinExistence type="predicted"/>
<accession>A0A9P1GNA0</accession>
<keyword evidence="2" id="KW-1133">Transmembrane helix</keyword>
<gene>
    <name evidence="3" type="ORF">C1SCF055_LOCUS42592</name>
</gene>
<protein>
    <submittedName>
        <fullName evidence="3">Uncharacterized protein</fullName>
    </submittedName>
</protein>
<feature type="transmembrane region" description="Helical" evidence="2">
    <location>
        <begin position="87"/>
        <end position="112"/>
    </location>
</feature>
<organism evidence="3">
    <name type="scientific">Cladocopium goreaui</name>
    <dbReference type="NCBI Taxonomy" id="2562237"/>
    <lineage>
        <taxon>Eukaryota</taxon>
        <taxon>Sar</taxon>
        <taxon>Alveolata</taxon>
        <taxon>Dinophyceae</taxon>
        <taxon>Suessiales</taxon>
        <taxon>Symbiodiniaceae</taxon>
        <taxon>Cladocopium</taxon>
    </lineage>
</organism>
<dbReference type="AlphaFoldDB" id="A0A9P1GNA0"/>
<keyword evidence="2" id="KW-0812">Transmembrane</keyword>
<evidence type="ECO:0000313" key="4">
    <source>
        <dbReference type="EMBL" id="CAL1171364.1"/>
    </source>
</evidence>
<keyword evidence="5" id="KW-1185">Reference proteome</keyword>
<reference evidence="3" key="1">
    <citation type="submission" date="2022-10" db="EMBL/GenBank/DDBJ databases">
        <authorList>
            <person name="Chen Y."/>
            <person name="Dougan E. K."/>
            <person name="Chan C."/>
            <person name="Rhodes N."/>
            <person name="Thang M."/>
        </authorList>
    </citation>
    <scope>NUCLEOTIDE SEQUENCE</scope>
</reference>
<dbReference type="EMBL" id="CAMXCT020006668">
    <property type="protein sequence ID" value="CAL1171364.1"/>
    <property type="molecule type" value="Genomic_DNA"/>
</dbReference>
<dbReference type="Proteomes" id="UP001152797">
    <property type="component" value="Unassembled WGS sequence"/>
</dbReference>